<evidence type="ECO:0000256" key="3">
    <source>
        <dbReference type="SAM" id="Phobius"/>
    </source>
</evidence>
<feature type="compositionally biased region" description="Basic and acidic residues" evidence="2">
    <location>
        <begin position="127"/>
        <end position="137"/>
    </location>
</feature>
<reference evidence="4" key="1">
    <citation type="journal article" date="2020" name="Fungal Divers.">
        <title>Resolving the Mortierellaceae phylogeny through synthesis of multi-gene phylogenetics and phylogenomics.</title>
        <authorList>
            <person name="Vandepol N."/>
            <person name="Liber J."/>
            <person name="Desiro A."/>
            <person name="Na H."/>
            <person name="Kennedy M."/>
            <person name="Barry K."/>
            <person name="Grigoriev I.V."/>
            <person name="Miller A.N."/>
            <person name="O'Donnell K."/>
            <person name="Stajich J.E."/>
            <person name="Bonito G."/>
        </authorList>
    </citation>
    <scope>NUCLEOTIDE SEQUENCE</scope>
    <source>
        <strain evidence="4">KOD948</strain>
    </source>
</reference>
<evidence type="ECO:0000256" key="2">
    <source>
        <dbReference type="SAM" id="MobiDB-lite"/>
    </source>
</evidence>
<feature type="coiled-coil region" evidence="1">
    <location>
        <begin position="193"/>
        <end position="227"/>
    </location>
</feature>
<gene>
    <name evidence="4" type="ORF">BG011_000329</name>
</gene>
<keyword evidence="1" id="KW-0175">Coiled coil</keyword>
<dbReference type="AlphaFoldDB" id="A0A9P6TVD8"/>
<keyword evidence="3" id="KW-0472">Membrane</keyword>
<dbReference type="OrthoDB" id="310870at2759"/>
<feature type="transmembrane region" description="Helical" evidence="3">
    <location>
        <begin position="6"/>
        <end position="24"/>
    </location>
</feature>
<comment type="caution">
    <text evidence="4">The sequence shown here is derived from an EMBL/GenBank/DDBJ whole genome shotgun (WGS) entry which is preliminary data.</text>
</comment>
<evidence type="ECO:0008006" key="6">
    <source>
        <dbReference type="Google" id="ProtNLM"/>
    </source>
</evidence>
<proteinExistence type="predicted"/>
<keyword evidence="3" id="KW-1133">Transmembrane helix</keyword>
<accession>A0A9P6TVD8</accession>
<keyword evidence="5" id="KW-1185">Reference proteome</keyword>
<evidence type="ECO:0000313" key="4">
    <source>
        <dbReference type="EMBL" id="KAG0248229.1"/>
    </source>
</evidence>
<sequence length="236" mass="27015">MSIYFFFTVIVMLNVLIALINVAFAKGDDGWRLSWIESRLRYIESAENMSYHIPGFRQTYNWFPEEIYFTASPHQLQAYREKHQVIHNKNVVDASSLEDWERDEFEDEKAESIKGKDENGSTGDAPSVDKNEEKDETSAPVSDTDAEENGKENEVAGEEDAVYSKTPEESEVANVETSTAQDVKDVKDVNDKDLDLRAQVAQLQVQLREQQEESQRQHQEMKALLLRLASSMNISE</sequence>
<feature type="region of interest" description="Disordered" evidence="2">
    <location>
        <begin position="100"/>
        <end position="186"/>
    </location>
</feature>
<protein>
    <recommendedName>
        <fullName evidence="6">Ion transport domain-containing protein</fullName>
    </recommendedName>
</protein>
<evidence type="ECO:0000256" key="1">
    <source>
        <dbReference type="SAM" id="Coils"/>
    </source>
</evidence>
<evidence type="ECO:0000313" key="5">
    <source>
        <dbReference type="Proteomes" id="UP000726737"/>
    </source>
</evidence>
<keyword evidence="3" id="KW-0812">Transmembrane</keyword>
<dbReference type="Proteomes" id="UP000726737">
    <property type="component" value="Unassembled WGS sequence"/>
</dbReference>
<dbReference type="EMBL" id="JAAAJA010001060">
    <property type="protein sequence ID" value="KAG0248229.1"/>
    <property type="molecule type" value="Genomic_DNA"/>
</dbReference>
<name>A0A9P6TVD8_9FUNG</name>
<feature type="compositionally biased region" description="Acidic residues" evidence="2">
    <location>
        <begin position="100"/>
        <end position="109"/>
    </location>
</feature>
<organism evidence="4 5">
    <name type="scientific">Mortierella polycephala</name>
    <dbReference type="NCBI Taxonomy" id="41804"/>
    <lineage>
        <taxon>Eukaryota</taxon>
        <taxon>Fungi</taxon>
        <taxon>Fungi incertae sedis</taxon>
        <taxon>Mucoromycota</taxon>
        <taxon>Mortierellomycotina</taxon>
        <taxon>Mortierellomycetes</taxon>
        <taxon>Mortierellales</taxon>
        <taxon>Mortierellaceae</taxon>
        <taxon>Mortierella</taxon>
    </lineage>
</organism>
<feature type="compositionally biased region" description="Basic and acidic residues" evidence="2">
    <location>
        <begin position="110"/>
        <end position="119"/>
    </location>
</feature>